<evidence type="ECO:0000259" key="1">
    <source>
        <dbReference type="Pfam" id="PF12894"/>
    </source>
</evidence>
<dbReference type="GO" id="GO:0000462">
    <property type="term" value="P:maturation of SSU-rRNA from tricistronic rRNA transcript (SSU-rRNA, 5.8S rRNA, LSU-rRNA)"/>
    <property type="evidence" value="ECO:0007669"/>
    <property type="project" value="InterPro"/>
</dbReference>
<dbReference type="Pfam" id="PF12894">
    <property type="entry name" value="ANAPC4_WD40"/>
    <property type="match status" value="1"/>
</dbReference>
<dbReference type="GO" id="GO:0030686">
    <property type="term" value="C:90S preribosome"/>
    <property type="evidence" value="ECO:0007669"/>
    <property type="project" value="InterPro"/>
</dbReference>
<dbReference type="Gene3D" id="2.130.10.10">
    <property type="entry name" value="YVTN repeat-like/Quinoprotein amine dehydrogenase"/>
    <property type="match status" value="3"/>
</dbReference>
<dbReference type="EMBL" id="AJVK01035172">
    <property type="status" value="NOT_ANNOTATED_CDS"/>
    <property type="molecule type" value="Genomic_DNA"/>
</dbReference>
<dbReference type="InterPro" id="IPR036322">
    <property type="entry name" value="WD40_repeat_dom_sf"/>
</dbReference>
<dbReference type="PANTHER" id="PTHR44163:SF1">
    <property type="entry name" value="U3 SMALL NUCLEOLAR RNA-ASSOCIATED PROTEIN 4 HOMOLOG"/>
    <property type="match status" value="1"/>
</dbReference>
<dbReference type="SUPFAM" id="SSF50978">
    <property type="entry name" value="WD40 repeat-like"/>
    <property type="match status" value="2"/>
</dbReference>
<keyword evidence="3" id="KW-1185">Reference proteome</keyword>
<dbReference type="InterPro" id="IPR015943">
    <property type="entry name" value="WD40/YVTN_repeat-like_dom_sf"/>
</dbReference>
<reference evidence="2" key="1">
    <citation type="submission" date="2022-08" db="UniProtKB">
        <authorList>
            <consortium name="EnsemblMetazoa"/>
        </authorList>
    </citation>
    <scope>IDENTIFICATION</scope>
    <source>
        <strain evidence="2">Israel</strain>
    </source>
</reference>
<dbReference type="EnsemblMetazoa" id="PPAI008578-RA">
    <property type="protein sequence ID" value="PPAI008578-PA"/>
    <property type="gene ID" value="PPAI008578"/>
</dbReference>
<dbReference type="SMART" id="SM00320">
    <property type="entry name" value="WD40"/>
    <property type="match status" value="7"/>
</dbReference>
<dbReference type="Proteomes" id="UP000092462">
    <property type="component" value="Unassembled WGS sequence"/>
</dbReference>
<dbReference type="PANTHER" id="PTHR44163">
    <property type="entry name" value="U3 SMALL NUCLEOLAR RNA-ASSOCIATED PROTEIN 4 HOMOLOG"/>
    <property type="match status" value="1"/>
</dbReference>
<organism evidence="2 3">
    <name type="scientific">Phlebotomus papatasi</name>
    <name type="common">Sandfly</name>
    <dbReference type="NCBI Taxonomy" id="29031"/>
    <lineage>
        <taxon>Eukaryota</taxon>
        <taxon>Metazoa</taxon>
        <taxon>Ecdysozoa</taxon>
        <taxon>Arthropoda</taxon>
        <taxon>Hexapoda</taxon>
        <taxon>Insecta</taxon>
        <taxon>Pterygota</taxon>
        <taxon>Neoptera</taxon>
        <taxon>Endopterygota</taxon>
        <taxon>Diptera</taxon>
        <taxon>Nematocera</taxon>
        <taxon>Psychodoidea</taxon>
        <taxon>Psychodidae</taxon>
        <taxon>Phlebotomus</taxon>
        <taxon>Phlebotomus</taxon>
    </lineage>
</organism>
<dbReference type="VEuPathDB" id="VectorBase:PPAPM1_002635"/>
<protein>
    <recommendedName>
        <fullName evidence="1">Anaphase-promoting complex subunit 4-like WD40 domain-containing protein</fullName>
    </recommendedName>
</protein>
<dbReference type="InterPro" id="IPR001680">
    <property type="entry name" value="WD40_rpt"/>
</dbReference>
<dbReference type="VEuPathDB" id="VectorBase:PPAI008578"/>
<evidence type="ECO:0000313" key="2">
    <source>
        <dbReference type="EnsemblMetazoa" id="PPAI008578-PA"/>
    </source>
</evidence>
<dbReference type="GO" id="GO:0003723">
    <property type="term" value="F:RNA binding"/>
    <property type="evidence" value="ECO:0007669"/>
    <property type="project" value="TreeGrafter"/>
</dbReference>
<dbReference type="AlphaFoldDB" id="A0A1B0DK04"/>
<accession>A0A1B0DK04</accession>
<dbReference type="InterPro" id="IPR046351">
    <property type="entry name" value="UTP4"/>
</dbReference>
<proteinExistence type="predicted"/>
<feature type="domain" description="Anaphase-promoting complex subunit 4-like WD40" evidence="1">
    <location>
        <begin position="126"/>
        <end position="199"/>
    </location>
</feature>
<sequence>MVENREKSEENVMEVDRKNLSHLHTVRFYSLPPRGITCMAYNAADRRLALSRSDASIELWNVEGTPYMERVIFGAQNASIETLAWVNECLLSAGLSGEIVCWNLKTLEPQQSLMVTGTSIWCLDVHKDKVAAGTEEGYINICRMEEMLVYERTFDKQEGRILCCKFSPSGDFLATGSVGTVRVWNVENGHALHRMTLSRIGLKTEIVVWAIQYLPDDVIVAADSAGRVVFFDGKLGSQTESYQALKTNALCLAVNEDATKIFVSGTEPVIRTYTLTTMKKDSQMVKKWVKSIEKYLHSHDVKALSLVGNVLFSGGVDSHLVVSNLSPFSSTKFAPLLRPTCGEATENRLLLLKYFNHLEIWQLGSVQEHSHDLQKLLELQSRDTEAIISSALAPSGEILIYSTDTLIKLFHFDSKTKPALLTPLKVTSPQFSPSLGVVFSQDSKMIFLVKNTGQVDVFSITSQMDLDHIQTIETHK</sequence>
<dbReference type="InterPro" id="IPR024977">
    <property type="entry name" value="Apc4-like_WD40_dom"/>
</dbReference>
<name>A0A1B0DK04_PHLPP</name>
<dbReference type="GO" id="GO:0032040">
    <property type="term" value="C:small-subunit processome"/>
    <property type="evidence" value="ECO:0007669"/>
    <property type="project" value="TreeGrafter"/>
</dbReference>
<evidence type="ECO:0000313" key="3">
    <source>
        <dbReference type="Proteomes" id="UP000092462"/>
    </source>
</evidence>
<dbReference type="GO" id="GO:0034455">
    <property type="term" value="C:t-UTP complex"/>
    <property type="evidence" value="ECO:0007669"/>
    <property type="project" value="TreeGrafter"/>
</dbReference>